<dbReference type="PANTHER" id="PTHR24220">
    <property type="entry name" value="IMPORT ATP-BINDING PROTEIN"/>
    <property type="match status" value="1"/>
</dbReference>
<dbReference type="AlphaFoldDB" id="A0A5J5KX97"/>
<dbReference type="PROSITE" id="PS50893">
    <property type="entry name" value="ABC_TRANSPORTER_2"/>
    <property type="match status" value="1"/>
</dbReference>
<dbReference type="Proteomes" id="UP000325957">
    <property type="component" value="Unassembled WGS sequence"/>
</dbReference>
<evidence type="ECO:0000256" key="3">
    <source>
        <dbReference type="ARBA" id="ARBA00022840"/>
    </source>
</evidence>
<dbReference type="InterPro" id="IPR017871">
    <property type="entry name" value="ABC_transporter-like_CS"/>
</dbReference>
<dbReference type="GO" id="GO:0098796">
    <property type="term" value="C:membrane protein complex"/>
    <property type="evidence" value="ECO:0007669"/>
    <property type="project" value="UniProtKB-ARBA"/>
</dbReference>
<keyword evidence="2" id="KW-0547">Nucleotide-binding</keyword>
<dbReference type="SMART" id="SM00382">
    <property type="entry name" value="AAA"/>
    <property type="match status" value="1"/>
</dbReference>
<keyword evidence="1" id="KW-0813">Transport</keyword>
<organism evidence="6 7">
    <name type="scientific">Kocuria coralli</name>
    <dbReference type="NCBI Taxonomy" id="1461025"/>
    <lineage>
        <taxon>Bacteria</taxon>
        <taxon>Bacillati</taxon>
        <taxon>Actinomycetota</taxon>
        <taxon>Actinomycetes</taxon>
        <taxon>Micrococcales</taxon>
        <taxon>Micrococcaceae</taxon>
        <taxon>Kocuria</taxon>
    </lineage>
</organism>
<evidence type="ECO:0000259" key="5">
    <source>
        <dbReference type="PROSITE" id="PS50893"/>
    </source>
</evidence>
<dbReference type="RefSeq" id="WP_158033645.1">
    <property type="nucleotide sequence ID" value="NZ_ML708616.1"/>
</dbReference>
<keyword evidence="7" id="KW-1185">Reference proteome</keyword>
<evidence type="ECO:0000256" key="1">
    <source>
        <dbReference type="ARBA" id="ARBA00022448"/>
    </source>
</evidence>
<dbReference type="GO" id="GO:0016887">
    <property type="term" value="F:ATP hydrolysis activity"/>
    <property type="evidence" value="ECO:0007669"/>
    <property type="project" value="InterPro"/>
</dbReference>
<dbReference type="CDD" id="cd03255">
    <property type="entry name" value="ABC_MJ0796_LolCDE_FtsE"/>
    <property type="match status" value="1"/>
</dbReference>
<dbReference type="SUPFAM" id="SSF52540">
    <property type="entry name" value="P-loop containing nucleoside triphosphate hydrolases"/>
    <property type="match status" value="1"/>
</dbReference>
<evidence type="ECO:0000313" key="6">
    <source>
        <dbReference type="EMBL" id="KAA9394274.1"/>
    </source>
</evidence>
<evidence type="ECO:0000256" key="2">
    <source>
        <dbReference type="ARBA" id="ARBA00022741"/>
    </source>
</evidence>
<dbReference type="InterPro" id="IPR003439">
    <property type="entry name" value="ABC_transporter-like_ATP-bd"/>
</dbReference>
<evidence type="ECO:0000256" key="4">
    <source>
        <dbReference type="SAM" id="MobiDB-lite"/>
    </source>
</evidence>
<protein>
    <submittedName>
        <fullName evidence="6">ABC transporter ATP-binding protein</fullName>
    </submittedName>
</protein>
<comment type="caution">
    <text evidence="6">The sequence shown here is derived from an EMBL/GenBank/DDBJ whole genome shotgun (WGS) entry which is preliminary data.</text>
</comment>
<dbReference type="InterPro" id="IPR003593">
    <property type="entry name" value="AAA+_ATPase"/>
</dbReference>
<sequence length="284" mass="30817">MEPAVLETENLVKVYGRGANRFDALKGLTLEIRRGESVAVIGKSGSGKSTLMHLMALLDRPSQGVVALNGRPVSELKNKEIHKLRNESFGFVFQQFFLNPNQTVLENVVLPLKIAGVAKRERNRRGMEALERLEMADKAKNKATDLSGGQKQRACIARALVTSPSVIFADEPTGNLDSNTSEVVEEILFGLQREQGITLVIVTHDDDLAAKCDRRIYLKDGEIVQAEEIHADSAGAPAQGTTGGEREDTSTGAHVAPAPQYPATEPWAAPADSDGPKHREEGTR</sequence>
<dbReference type="GO" id="GO:0005886">
    <property type="term" value="C:plasma membrane"/>
    <property type="evidence" value="ECO:0007669"/>
    <property type="project" value="TreeGrafter"/>
</dbReference>
<dbReference type="GO" id="GO:0022857">
    <property type="term" value="F:transmembrane transporter activity"/>
    <property type="evidence" value="ECO:0007669"/>
    <property type="project" value="TreeGrafter"/>
</dbReference>
<dbReference type="Gene3D" id="3.40.50.300">
    <property type="entry name" value="P-loop containing nucleotide triphosphate hydrolases"/>
    <property type="match status" value="1"/>
</dbReference>
<evidence type="ECO:0000313" key="7">
    <source>
        <dbReference type="Proteomes" id="UP000325957"/>
    </source>
</evidence>
<dbReference type="FunFam" id="3.40.50.300:FF:000032">
    <property type="entry name" value="Export ABC transporter ATP-binding protein"/>
    <property type="match status" value="1"/>
</dbReference>
<dbReference type="InterPro" id="IPR015854">
    <property type="entry name" value="ABC_transpr_LolD-like"/>
</dbReference>
<dbReference type="InterPro" id="IPR017911">
    <property type="entry name" value="MacB-like_ATP-bd"/>
</dbReference>
<dbReference type="Pfam" id="PF00005">
    <property type="entry name" value="ABC_tran"/>
    <property type="match status" value="1"/>
</dbReference>
<accession>A0A5J5KX97</accession>
<dbReference type="PROSITE" id="PS00211">
    <property type="entry name" value="ABC_TRANSPORTER_1"/>
    <property type="match status" value="1"/>
</dbReference>
<name>A0A5J5KX97_9MICC</name>
<dbReference type="GO" id="GO:0005524">
    <property type="term" value="F:ATP binding"/>
    <property type="evidence" value="ECO:0007669"/>
    <property type="project" value="UniProtKB-KW"/>
</dbReference>
<reference evidence="6 7" key="1">
    <citation type="submission" date="2019-05" db="EMBL/GenBank/DDBJ databases">
        <title>Kocuria coralli sp. nov., a novel actinobacterium isolated from coral reef seawater.</title>
        <authorList>
            <person name="Li J."/>
        </authorList>
    </citation>
    <scope>NUCLEOTIDE SEQUENCE [LARGE SCALE GENOMIC DNA]</scope>
    <source>
        <strain evidence="6 7">SCSIO 13007</strain>
    </source>
</reference>
<proteinExistence type="predicted"/>
<dbReference type="InterPro" id="IPR027417">
    <property type="entry name" value="P-loop_NTPase"/>
</dbReference>
<feature type="compositionally biased region" description="Basic and acidic residues" evidence="4">
    <location>
        <begin position="274"/>
        <end position="284"/>
    </location>
</feature>
<dbReference type="PANTHER" id="PTHR24220:SF86">
    <property type="entry name" value="ABC TRANSPORTER ABCH.1"/>
    <property type="match status" value="1"/>
</dbReference>
<feature type="domain" description="ABC transporter" evidence="5">
    <location>
        <begin position="6"/>
        <end position="245"/>
    </location>
</feature>
<dbReference type="EMBL" id="SZWF01000007">
    <property type="protein sequence ID" value="KAA9394274.1"/>
    <property type="molecule type" value="Genomic_DNA"/>
</dbReference>
<keyword evidence="3 6" id="KW-0067">ATP-binding</keyword>
<dbReference type="OrthoDB" id="9778572at2"/>
<feature type="region of interest" description="Disordered" evidence="4">
    <location>
        <begin position="228"/>
        <end position="284"/>
    </location>
</feature>
<gene>
    <name evidence="6" type="ORF">FCK90_07270</name>
</gene>